<reference evidence="1" key="1">
    <citation type="journal article" date="2014" name="Nat. Commun.">
        <title>The tobacco genome sequence and its comparison with those of tomato and potato.</title>
        <authorList>
            <person name="Sierro N."/>
            <person name="Battey J.N."/>
            <person name="Ouadi S."/>
            <person name="Bakaher N."/>
            <person name="Bovet L."/>
            <person name="Willig A."/>
            <person name="Goepfert S."/>
            <person name="Peitsch M.C."/>
            <person name="Ivanov N.V."/>
        </authorList>
    </citation>
    <scope>NUCLEOTIDE SEQUENCE [LARGE SCALE GENOMIC DNA]</scope>
</reference>
<dbReference type="KEGG" id="nta:107764322"/>
<accession>A0A1S3XER0</accession>
<dbReference type="PaxDb" id="4097-A0A1S3XER0"/>
<evidence type="ECO:0000313" key="2">
    <source>
        <dbReference type="RefSeq" id="XP_016438367.2"/>
    </source>
</evidence>
<dbReference type="RefSeq" id="XP_016438367.1">
    <property type="nucleotide sequence ID" value="XM_016582881.1"/>
</dbReference>
<dbReference type="AlphaFoldDB" id="A0A1S3XER0"/>
<organism evidence="1 2">
    <name type="scientific">Nicotiana tabacum</name>
    <name type="common">Common tobacco</name>
    <dbReference type="NCBI Taxonomy" id="4097"/>
    <lineage>
        <taxon>Eukaryota</taxon>
        <taxon>Viridiplantae</taxon>
        <taxon>Streptophyta</taxon>
        <taxon>Embryophyta</taxon>
        <taxon>Tracheophyta</taxon>
        <taxon>Spermatophyta</taxon>
        <taxon>Magnoliopsida</taxon>
        <taxon>eudicotyledons</taxon>
        <taxon>Gunneridae</taxon>
        <taxon>Pentapetalae</taxon>
        <taxon>asterids</taxon>
        <taxon>lamiids</taxon>
        <taxon>Solanales</taxon>
        <taxon>Solanaceae</taxon>
        <taxon>Nicotianoideae</taxon>
        <taxon>Nicotianeae</taxon>
        <taxon>Nicotiana</taxon>
    </lineage>
</organism>
<dbReference type="OrthoDB" id="1101567at2759"/>
<proteinExistence type="predicted"/>
<dbReference type="Proteomes" id="UP000790787">
    <property type="component" value="Chromosome 1"/>
</dbReference>
<dbReference type="PANTHER" id="PTHR33240:SF8">
    <property type="entry name" value="OS03G0439900 PROTEIN"/>
    <property type="match status" value="1"/>
</dbReference>
<sequence length="327" mass="37565">MAELQKRKKEKAHISRISRSMLLAYFIETFKEMAGKFVMADAWAKKVETRVNDSFAIRQSPGEGLRDFLSQFNKVRMTLPNVSEGMAVAAFQNAMNREGSKATRKLLSRLIKYPPATWDEIYNAYCVEIGEDDEDLNRSTRRLISVQSEPWREHRDNTRRDPPMPRSDVVYALEKLGSKVKWPPKMRSDPSTRKSDAFCEFHKDRGHKTEDCHALRLEVANLLQQGHLKEFLSDKGRNTLAKGRERPDSPKPPSPARTINMIIEGSDDAFIKNIKFTATHKFKRSITPRTLNKLRARSPRPQWWGDAGDDVSYHGSGYDIQHIVGHP</sequence>
<protein>
    <submittedName>
        <fullName evidence="2">Uncharacterized protein LOC107764322</fullName>
    </submittedName>
</protein>
<gene>
    <name evidence="2" type="primary">LOC107764322</name>
</gene>
<dbReference type="PANTHER" id="PTHR33240">
    <property type="entry name" value="OS08G0508500 PROTEIN"/>
    <property type="match status" value="1"/>
</dbReference>
<reference evidence="2" key="2">
    <citation type="submission" date="2025-08" db="UniProtKB">
        <authorList>
            <consortium name="RefSeq"/>
        </authorList>
    </citation>
    <scope>IDENTIFICATION</scope>
    <source>
        <tissue evidence="2">Leaf</tissue>
    </source>
</reference>
<evidence type="ECO:0000313" key="1">
    <source>
        <dbReference type="Proteomes" id="UP000790787"/>
    </source>
</evidence>
<dbReference type="GeneID" id="107764322"/>
<dbReference type="RefSeq" id="XP_016438367.2">
    <property type="nucleotide sequence ID" value="XM_016582881.2"/>
</dbReference>
<keyword evidence="1" id="KW-1185">Reference proteome</keyword>
<name>A0A1S3XER0_TOBAC</name>